<sequence length="227" mass="25173">MTAKAETISESVYHVMLMVAPAKAPKGQIEKIRVLGTYTSIRKAKDAAHRGLFDSGYEREWFSSFETKPEALEDLAASEGTGLAVYAVASDGTKFRLRVSTSPNDLELTSDNENGRVVIPLYYVVQTNVPYCTHERKPTHDTHIEGVFKSYADARKFASTLLLSEEDGVKASSYQEYTEAAMNERDCEFGENVVVHAVGGNEENYFVSVVTGQELESVRLREASLKI</sequence>
<dbReference type="EMBL" id="JAPZBS010000002">
    <property type="protein sequence ID" value="KAJ5379695.1"/>
    <property type="molecule type" value="Genomic_DNA"/>
</dbReference>
<comment type="caution">
    <text evidence="1">The sequence shown here is derived from an EMBL/GenBank/DDBJ whole genome shotgun (WGS) entry which is preliminary data.</text>
</comment>
<protein>
    <submittedName>
        <fullName evidence="1">Uncharacterized protein</fullName>
    </submittedName>
</protein>
<reference evidence="1" key="1">
    <citation type="submission" date="2022-11" db="EMBL/GenBank/DDBJ databases">
        <authorList>
            <person name="Petersen C."/>
        </authorList>
    </citation>
    <scope>NUCLEOTIDE SEQUENCE</scope>
    <source>
        <strain evidence="1">IBT 29864</strain>
    </source>
</reference>
<evidence type="ECO:0000313" key="1">
    <source>
        <dbReference type="EMBL" id="KAJ5379695.1"/>
    </source>
</evidence>
<keyword evidence="2" id="KW-1185">Reference proteome</keyword>
<dbReference type="OrthoDB" id="3880401at2759"/>
<name>A0A9W9SKN6_9EURO</name>
<evidence type="ECO:0000313" key="2">
    <source>
        <dbReference type="Proteomes" id="UP001147782"/>
    </source>
</evidence>
<accession>A0A9W9SKN6</accession>
<dbReference type="GeneID" id="81434231"/>
<dbReference type="AlphaFoldDB" id="A0A9W9SKN6"/>
<dbReference type="Proteomes" id="UP001147782">
    <property type="component" value="Unassembled WGS sequence"/>
</dbReference>
<proteinExistence type="predicted"/>
<dbReference type="RefSeq" id="XP_056557266.1">
    <property type="nucleotide sequence ID" value="XM_056695054.1"/>
</dbReference>
<gene>
    <name evidence="1" type="ORF">N7496_002123</name>
</gene>
<organism evidence="1 2">
    <name type="scientific">Penicillium cataractarum</name>
    <dbReference type="NCBI Taxonomy" id="2100454"/>
    <lineage>
        <taxon>Eukaryota</taxon>
        <taxon>Fungi</taxon>
        <taxon>Dikarya</taxon>
        <taxon>Ascomycota</taxon>
        <taxon>Pezizomycotina</taxon>
        <taxon>Eurotiomycetes</taxon>
        <taxon>Eurotiomycetidae</taxon>
        <taxon>Eurotiales</taxon>
        <taxon>Aspergillaceae</taxon>
        <taxon>Penicillium</taxon>
    </lineage>
</organism>
<reference evidence="1" key="2">
    <citation type="journal article" date="2023" name="IMA Fungus">
        <title>Comparative genomic study of the Penicillium genus elucidates a diverse pangenome and 15 lateral gene transfer events.</title>
        <authorList>
            <person name="Petersen C."/>
            <person name="Sorensen T."/>
            <person name="Nielsen M.R."/>
            <person name="Sondergaard T.E."/>
            <person name="Sorensen J.L."/>
            <person name="Fitzpatrick D.A."/>
            <person name="Frisvad J.C."/>
            <person name="Nielsen K.L."/>
        </authorList>
    </citation>
    <scope>NUCLEOTIDE SEQUENCE</scope>
    <source>
        <strain evidence="1">IBT 29864</strain>
    </source>
</reference>